<dbReference type="CDD" id="cd07563">
    <property type="entry name" value="Peptidase_S41_IRBP"/>
    <property type="match status" value="1"/>
</dbReference>
<dbReference type="Gene3D" id="3.90.226.10">
    <property type="entry name" value="2-enoyl-CoA Hydratase, Chain A, domain 1"/>
    <property type="match status" value="1"/>
</dbReference>
<dbReference type="Pfam" id="PF03572">
    <property type="entry name" value="Peptidase_S41"/>
    <property type="match status" value="1"/>
</dbReference>
<dbReference type="EMBL" id="KZ613534">
    <property type="protein sequence ID" value="PMD13220.1"/>
    <property type="molecule type" value="Genomic_DNA"/>
</dbReference>
<sequence>MKGILQKILRVVGIFVPHFISMAGTSLPLPSDHPASIQFSAWLTAFNTGDRDVLAAYHNNSIFPYSIASRDVRGLDHEFGLARASGGFNVVDIESLPSDSTAVIVMKEKRRPIYGRVSITVDVSKDEYPVTEFNINPIITPIKFIPEDDPRRPYYEKALRPLDASLRRKLVDDVMKVLREEYVHEELGAKLADALNVHYEEREYDSFEESSKFAEQLTEDLHEAGRDKHMGIYFIEPPRLKHPEMKDQEPKFEPRLVDLEEENFSFGPITLDTDSLPGKTIATLPIDSFLPSTEESVAIWKHIRAGISAKVSMVADADALIVDLRHNHGGDPNTVAFIMSFLQDNGPLHLLDFVDRAGAVEDSFSTLPLDELPEGARVFGGTKPLFVLTTENTISGGEDMAYGLQAFKRAIAVVGEGNEATAGAANPITKPHFLCEEEFGDKWWLAAIPTLQPLHPVTHANWEGVGVKSDVVAGKGEWIDVDDAKQVATRLAVRVLEQGKNEL</sequence>
<dbReference type="PANTHER" id="PTHR11261:SF3">
    <property type="entry name" value="RETINOL-BINDING PROTEIN 3"/>
    <property type="match status" value="1"/>
</dbReference>
<accession>A0A2J6PGR3</accession>
<dbReference type="SUPFAM" id="SSF52096">
    <property type="entry name" value="ClpP/crotonase"/>
    <property type="match status" value="1"/>
</dbReference>
<feature type="domain" description="Tail specific protease" evidence="1">
    <location>
        <begin position="252"/>
        <end position="474"/>
    </location>
</feature>
<dbReference type="Proteomes" id="UP000235672">
    <property type="component" value="Unassembled WGS sequence"/>
</dbReference>
<dbReference type="InterPro" id="IPR005151">
    <property type="entry name" value="Tail-specific_protease"/>
</dbReference>
<dbReference type="OrthoDB" id="10268064at2759"/>
<evidence type="ECO:0000313" key="3">
    <source>
        <dbReference type="Proteomes" id="UP000235672"/>
    </source>
</evidence>
<dbReference type="InterPro" id="IPR029045">
    <property type="entry name" value="ClpP/crotonase-like_dom_sf"/>
</dbReference>
<reference evidence="2 3" key="1">
    <citation type="submission" date="2016-05" db="EMBL/GenBank/DDBJ databases">
        <title>A degradative enzymes factory behind the ericoid mycorrhizal symbiosis.</title>
        <authorList>
            <consortium name="DOE Joint Genome Institute"/>
            <person name="Martino E."/>
            <person name="Morin E."/>
            <person name="Grelet G."/>
            <person name="Kuo A."/>
            <person name="Kohler A."/>
            <person name="Daghino S."/>
            <person name="Barry K."/>
            <person name="Choi C."/>
            <person name="Cichocki N."/>
            <person name="Clum A."/>
            <person name="Copeland A."/>
            <person name="Hainaut M."/>
            <person name="Haridas S."/>
            <person name="Labutti K."/>
            <person name="Lindquist E."/>
            <person name="Lipzen A."/>
            <person name="Khouja H.-R."/>
            <person name="Murat C."/>
            <person name="Ohm R."/>
            <person name="Olson A."/>
            <person name="Spatafora J."/>
            <person name="Veneault-Fourrey C."/>
            <person name="Henrissat B."/>
            <person name="Grigoriev I."/>
            <person name="Martin F."/>
            <person name="Perotto S."/>
        </authorList>
    </citation>
    <scope>NUCLEOTIDE SEQUENCE [LARGE SCALE GENOMIC DNA]</scope>
    <source>
        <strain evidence="2 3">UAMH 7357</strain>
    </source>
</reference>
<dbReference type="PANTHER" id="PTHR11261">
    <property type="entry name" value="INTERPHOTORECEPTOR RETINOID-BINDING PROTEIN"/>
    <property type="match status" value="1"/>
</dbReference>
<organism evidence="2 3">
    <name type="scientific">Hyaloscypha hepaticicola</name>
    <dbReference type="NCBI Taxonomy" id="2082293"/>
    <lineage>
        <taxon>Eukaryota</taxon>
        <taxon>Fungi</taxon>
        <taxon>Dikarya</taxon>
        <taxon>Ascomycota</taxon>
        <taxon>Pezizomycotina</taxon>
        <taxon>Leotiomycetes</taxon>
        <taxon>Helotiales</taxon>
        <taxon>Hyaloscyphaceae</taxon>
        <taxon>Hyaloscypha</taxon>
    </lineage>
</organism>
<dbReference type="Pfam" id="PF11918">
    <property type="entry name" value="Peptidase_S41_N"/>
    <property type="match status" value="1"/>
</dbReference>
<gene>
    <name evidence="2" type="ORF">NA56DRAFT_651918</name>
</gene>
<protein>
    <submittedName>
        <fullName evidence="2">ClpP/crotonase</fullName>
    </submittedName>
</protein>
<dbReference type="GO" id="GO:0008236">
    <property type="term" value="F:serine-type peptidase activity"/>
    <property type="evidence" value="ECO:0007669"/>
    <property type="project" value="InterPro"/>
</dbReference>
<evidence type="ECO:0000259" key="1">
    <source>
        <dbReference type="SMART" id="SM00245"/>
    </source>
</evidence>
<dbReference type="AlphaFoldDB" id="A0A2J6PGR3"/>
<dbReference type="Gene3D" id="3.30.750.44">
    <property type="match status" value="1"/>
</dbReference>
<evidence type="ECO:0000313" key="2">
    <source>
        <dbReference type="EMBL" id="PMD13220.1"/>
    </source>
</evidence>
<proteinExistence type="predicted"/>
<dbReference type="GO" id="GO:0006508">
    <property type="term" value="P:proteolysis"/>
    <property type="evidence" value="ECO:0007669"/>
    <property type="project" value="InterPro"/>
</dbReference>
<name>A0A2J6PGR3_9HELO</name>
<dbReference type="SMART" id="SM00245">
    <property type="entry name" value="TSPc"/>
    <property type="match status" value="1"/>
</dbReference>
<keyword evidence="3" id="KW-1185">Reference proteome</keyword>